<evidence type="ECO:0000256" key="6">
    <source>
        <dbReference type="PROSITE-ProRule" id="PRU00433"/>
    </source>
</evidence>
<keyword evidence="1" id="KW-0813">Transport</keyword>
<dbReference type="SUPFAM" id="SSF46626">
    <property type="entry name" value="Cytochrome c"/>
    <property type="match status" value="1"/>
</dbReference>
<dbReference type="Gene3D" id="1.10.760.10">
    <property type="entry name" value="Cytochrome c-like domain"/>
    <property type="match status" value="1"/>
</dbReference>
<comment type="caution">
    <text evidence="8">The sequence shown here is derived from an EMBL/GenBank/DDBJ whole genome shotgun (WGS) entry which is preliminary data.</text>
</comment>
<keyword evidence="2 6" id="KW-0349">Heme</keyword>
<proteinExistence type="predicted"/>
<sequence length="150" mass="16272">MTAKNSPVWGALVLGMVLLSGCKSPPPDYRNNVTLPVYAKGDASSGEQIYRDACAQCHTLNPGHNNKGPQLMNVYGAPAAALSDYQYSEALKNTHWVWDAKSLDHYLADATKALPDTKMLADPMPDATERADVIAYLSTLRQEKPATPNP</sequence>
<feature type="domain" description="Cytochrome c" evidence="7">
    <location>
        <begin position="41"/>
        <end position="141"/>
    </location>
</feature>
<protein>
    <submittedName>
        <fullName evidence="8">C-type cytochrome</fullName>
    </submittedName>
</protein>
<dbReference type="RefSeq" id="WP_201504032.1">
    <property type="nucleotide sequence ID" value="NZ_BAAAFR010000001.1"/>
</dbReference>
<name>A0ABP3FB71_9GAMM</name>
<evidence type="ECO:0000256" key="1">
    <source>
        <dbReference type="ARBA" id="ARBA00022448"/>
    </source>
</evidence>
<evidence type="ECO:0000259" key="7">
    <source>
        <dbReference type="PROSITE" id="PS51007"/>
    </source>
</evidence>
<accession>A0ABP3FB71</accession>
<keyword evidence="9" id="KW-1185">Reference proteome</keyword>
<keyword evidence="3 6" id="KW-0479">Metal-binding</keyword>
<keyword evidence="4" id="KW-0249">Electron transport</keyword>
<evidence type="ECO:0000256" key="4">
    <source>
        <dbReference type="ARBA" id="ARBA00022982"/>
    </source>
</evidence>
<dbReference type="PRINTS" id="PR00604">
    <property type="entry name" value="CYTCHRMECIAB"/>
</dbReference>
<dbReference type="InterPro" id="IPR009056">
    <property type="entry name" value="Cyt_c-like_dom"/>
</dbReference>
<dbReference type="Pfam" id="PF00034">
    <property type="entry name" value="Cytochrom_C"/>
    <property type="match status" value="1"/>
</dbReference>
<dbReference type="PROSITE" id="PS51257">
    <property type="entry name" value="PROKAR_LIPOPROTEIN"/>
    <property type="match status" value="1"/>
</dbReference>
<reference evidence="9" key="1">
    <citation type="journal article" date="2019" name="Int. J. Syst. Evol. Microbiol.">
        <title>The Global Catalogue of Microorganisms (GCM) 10K type strain sequencing project: providing services to taxonomists for standard genome sequencing and annotation.</title>
        <authorList>
            <consortium name="The Broad Institute Genomics Platform"/>
            <consortium name="The Broad Institute Genome Sequencing Center for Infectious Disease"/>
            <person name="Wu L."/>
            <person name="Ma J."/>
        </authorList>
    </citation>
    <scope>NUCLEOTIDE SEQUENCE [LARGE SCALE GENOMIC DNA]</scope>
    <source>
        <strain evidence="9">JCM 16343</strain>
    </source>
</reference>
<evidence type="ECO:0000256" key="2">
    <source>
        <dbReference type="ARBA" id="ARBA00022617"/>
    </source>
</evidence>
<dbReference type="InterPro" id="IPR002327">
    <property type="entry name" value="Cyt_c_1A/1B"/>
</dbReference>
<gene>
    <name evidence="8" type="ORF">GCM10009129_04500</name>
</gene>
<keyword evidence="5 6" id="KW-0408">Iron</keyword>
<evidence type="ECO:0000313" key="8">
    <source>
        <dbReference type="EMBL" id="GAA0310348.1"/>
    </source>
</evidence>
<dbReference type="PROSITE" id="PS51007">
    <property type="entry name" value="CYTC"/>
    <property type="match status" value="1"/>
</dbReference>
<dbReference type="InterPro" id="IPR036909">
    <property type="entry name" value="Cyt_c-like_dom_sf"/>
</dbReference>
<evidence type="ECO:0000313" key="9">
    <source>
        <dbReference type="Proteomes" id="UP001501787"/>
    </source>
</evidence>
<dbReference type="Proteomes" id="UP001501787">
    <property type="component" value="Unassembled WGS sequence"/>
</dbReference>
<evidence type="ECO:0000256" key="5">
    <source>
        <dbReference type="ARBA" id="ARBA00023004"/>
    </source>
</evidence>
<dbReference type="EMBL" id="BAAAFR010000001">
    <property type="protein sequence ID" value="GAA0310348.1"/>
    <property type="molecule type" value="Genomic_DNA"/>
</dbReference>
<organism evidence="8 9">
    <name type="scientific">Psychrobacter aestuarii</name>
    <dbReference type="NCBI Taxonomy" id="556327"/>
    <lineage>
        <taxon>Bacteria</taxon>
        <taxon>Pseudomonadati</taxon>
        <taxon>Pseudomonadota</taxon>
        <taxon>Gammaproteobacteria</taxon>
        <taxon>Moraxellales</taxon>
        <taxon>Moraxellaceae</taxon>
        <taxon>Psychrobacter</taxon>
    </lineage>
</organism>
<dbReference type="PANTHER" id="PTHR11961">
    <property type="entry name" value="CYTOCHROME C"/>
    <property type="match status" value="1"/>
</dbReference>
<evidence type="ECO:0000256" key="3">
    <source>
        <dbReference type="ARBA" id="ARBA00022723"/>
    </source>
</evidence>